<evidence type="ECO:0000256" key="1">
    <source>
        <dbReference type="SAM" id="Phobius"/>
    </source>
</evidence>
<gene>
    <name evidence="2" type="ORF">LZC95_09125</name>
</gene>
<evidence type="ECO:0008006" key="4">
    <source>
        <dbReference type="Google" id="ProtNLM"/>
    </source>
</evidence>
<dbReference type="Proteomes" id="UP001379533">
    <property type="component" value="Chromosome"/>
</dbReference>
<proteinExistence type="predicted"/>
<protein>
    <recommendedName>
        <fullName evidence="4">DUF4175 domain-containing protein</fullName>
    </recommendedName>
</protein>
<evidence type="ECO:0000313" key="2">
    <source>
        <dbReference type="EMBL" id="WXA96996.1"/>
    </source>
</evidence>
<sequence>MKSPHRVPTEQASLALFGFALVVLVSPLRYVWLRVDAPWWTAFVVGFGLVGLYGVLVWRGER</sequence>
<keyword evidence="3" id="KW-1185">Reference proteome</keyword>
<dbReference type="EMBL" id="CP089982">
    <property type="protein sequence ID" value="WXA96996.1"/>
    <property type="molecule type" value="Genomic_DNA"/>
</dbReference>
<name>A0ABZ2KKV1_9BACT</name>
<dbReference type="RefSeq" id="WP_394847613.1">
    <property type="nucleotide sequence ID" value="NZ_CP089982.1"/>
</dbReference>
<keyword evidence="1" id="KW-1133">Transmembrane helix</keyword>
<reference evidence="2 3" key="1">
    <citation type="submission" date="2021-12" db="EMBL/GenBank/DDBJ databases">
        <title>Discovery of the Pendulisporaceae a myxobacterial family with distinct sporulation behavior and unique specialized metabolism.</title>
        <authorList>
            <person name="Garcia R."/>
            <person name="Popoff A."/>
            <person name="Bader C.D."/>
            <person name="Loehr J."/>
            <person name="Walesch S."/>
            <person name="Walt C."/>
            <person name="Boldt J."/>
            <person name="Bunk B."/>
            <person name="Haeckl F.J.F.P.J."/>
            <person name="Gunesch A.P."/>
            <person name="Birkelbach J."/>
            <person name="Nuebel U."/>
            <person name="Pietschmann T."/>
            <person name="Bach T."/>
            <person name="Mueller R."/>
        </authorList>
    </citation>
    <scope>NUCLEOTIDE SEQUENCE [LARGE SCALE GENOMIC DNA]</scope>
    <source>
        <strain evidence="2 3">MSr12523</strain>
    </source>
</reference>
<accession>A0ABZ2KKV1</accession>
<feature type="transmembrane region" description="Helical" evidence="1">
    <location>
        <begin position="12"/>
        <end position="32"/>
    </location>
</feature>
<evidence type="ECO:0000313" key="3">
    <source>
        <dbReference type="Proteomes" id="UP001379533"/>
    </source>
</evidence>
<keyword evidence="1" id="KW-0472">Membrane</keyword>
<organism evidence="2 3">
    <name type="scientific">Pendulispora brunnea</name>
    <dbReference type="NCBI Taxonomy" id="2905690"/>
    <lineage>
        <taxon>Bacteria</taxon>
        <taxon>Pseudomonadati</taxon>
        <taxon>Myxococcota</taxon>
        <taxon>Myxococcia</taxon>
        <taxon>Myxococcales</taxon>
        <taxon>Sorangiineae</taxon>
        <taxon>Pendulisporaceae</taxon>
        <taxon>Pendulispora</taxon>
    </lineage>
</organism>
<feature type="transmembrane region" description="Helical" evidence="1">
    <location>
        <begin position="38"/>
        <end position="58"/>
    </location>
</feature>
<keyword evidence="1" id="KW-0812">Transmembrane</keyword>